<protein>
    <recommendedName>
        <fullName evidence="5">Polymer-forming cytoskeletal protein</fullName>
    </recommendedName>
</protein>
<name>A0ABQ6BR29_9NEIS</name>
<dbReference type="Proteomes" id="UP001156836">
    <property type="component" value="Unassembled WGS sequence"/>
</dbReference>
<accession>A0ABQ6BR29</accession>
<keyword evidence="1" id="KW-0808">Transferase</keyword>
<dbReference type="InterPro" id="IPR011004">
    <property type="entry name" value="Trimer_LpxA-like_sf"/>
</dbReference>
<keyword evidence="2" id="KW-0677">Repeat</keyword>
<evidence type="ECO:0000313" key="4">
    <source>
        <dbReference type="Proteomes" id="UP001156836"/>
    </source>
</evidence>
<dbReference type="PROSITE" id="PS00101">
    <property type="entry name" value="HEXAPEP_TRANSFERASES"/>
    <property type="match status" value="1"/>
</dbReference>
<keyword evidence="4" id="KW-1185">Reference proteome</keyword>
<reference evidence="4" key="1">
    <citation type="journal article" date="2019" name="Int. J. Syst. Evol. Microbiol.">
        <title>The Global Catalogue of Microorganisms (GCM) 10K type strain sequencing project: providing services to taxonomists for standard genome sequencing and annotation.</title>
        <authorList>
            <consortium name="The Broad Institute Genomics Platform"/>
            <consortium name="The Broad Institute Genome Sequencing Center for Infectious Disease"/>
            <person name="Wu L."/>
            <person name="Ma J."/>
        </authorList>
    </citation>
    <scope>NUCLEOTIDE SEQUENCE [LARGE SCALE GENOMIC DNA]</scope>
    <source>
        <strain evidence="4">NBRC 104970</strain>
    </source>
</reference>
<proteinExistence type="predicted"/>
<dbReference type="Gene3D" id="2.160.10.10">
    <property type="entry name" value="Hexapeptide repeat proteins"/>
    <property type="match status" value="1"/>
</dbReference>
<evidence type="ECO:0000313" key="3">
    <source>
        <dbReference type="EMBL" id="GLS03781.1"/>
    </source>
</evidence>
<comment type="caution">
    <text evidence="3">The sequence shown here is derived from an EMBL/GenBank/DDBJ whole genome shotgun (WGS) entry which is preliminary data.</text>
</comment>
<dbReference type="SUPFAM" id="SSF51161">
    <property type="entry name" value="Trimeric LpxA-like enzymes"/>
    <property type="match status" value="1"/>
</dbReference>
<dbReference type="InterPro" id="IPR018357">
    <property type="entry name" value="Hexapep_transf_CS"/>
</dbReference>
<gene>
    <name evidence="3" type="ORF">GCM10007860_09260</name>
</gene>
<evidence type="ECO:0008006" key="5">
    <source>
        <dbReference type="Google" id="ProtNLM"/>
    </source>
</evidence>
<evidence type="ECO:0000256" key="1">
    <source>
        <dbReference type="ARBA" id="ARBA00022679"/>
    </source>
</evidence>
<dbReference type="EMBL" id="BSOZ01000008">
    <property type="protein sequence ID" value="GLS03781.1"/>
    <property type="molecule type" value="Genomic_DNA"/>
</dbReference>
<organism evidence="3 4">
    <name type="scientific">Chitiniphilus shinanonensis</name>
    <dbReference type="NCBI Taxonomy" id="553088"/>
    <lineage>
        <taxon>Bacteria</taxon>
        <taxon>Pseudomonadati</taxon>
        <taxon>Pseudomonadota</taxon>
        <taxon>Betaproteobacteria</taxon>
        <taxon>Neisseriales</taxon>
        <taxon>Chitinibacteraceae</taxon>
        <taxon>Chitiniphilus</taxon>
    </lineage>
</organism>
<sequence>MAALTHIRRSPWPGKELAKGLAMNPMLKAVSGLILLFPLPTALQAHLRRFHNTLGAPRRVVPFDTHSTLAAPHSQDHEPVSMHTRGRLDVKLPLHFKRLAADELCFGDCAPFQPAPAWPRHPGTQSVRTGDVKLDDGSHTHGDLFVHGDLHIGHHARINGGITVDGDVKVGAGTHISGGIIARGTLFIGPGARVSGPLLSHRQVVLSPRSVIGLWHQPASVTAPKVLLDSGCRVFGCVAASEHGWAGSNVGSLQ</sequence>
<evidence type="ECO:0000256" key="2">
    <source>
        <dbReference type="ARBA" id="ARBA00022737"/>
    </source>
</evidence>